<keyword evidence="1" id="KW-0732">Signal</keyword>
<dbReference type="EMBL" id="JAAAJB010000064">
    <property type="protein sequence ID" value="KAG0267933.1"/>
    <property type="molecule type" value="Genomic_DNA"/>
</dbReference>
<sequence>MRFVPTLVLLALPSLAIAAIDVTITKACIKFAGSSLPVLDVSYSCVIGKDIKKLELLNARGDEDEEEEIVDVNCDGNRHDLAPIEFDSASTLDYKQEISLIARFLNYDDVPIDGESVELNPTIEPC</sequence>
<accession>A0A9P6QKY2</accession>
<organism evidence="2 3">
    <name type="scientific">Actinomortierella ambigua</name>
    <dbReference type="NCBI Taxonomy" id="1343610"/>
    <lineage>
        <taxon>Eukaryota</taxon>
        <taxon>Fungi</taxon>
        <taxon>Fungi incertae sedis</taxon>
        <taxon>Mucoromycota</taxon>
        <taxon>Mortierellomycotina</taxon>
        <taxon>Mortierellomycetes</taxon>
        <taxon>Mortierellales</taxon>
        <taxon>Mortierellaceae</taxon>
        <taxon>Actinomortierella</taxon>
    </lineage>
</organism>
<comment type="caution">
    <text evidence="2">The sequence shown here is derived from an EMBL/GenBank/DDBJ whole genome shotgun (WGS) entry which is preliminary data.</text>
</comment>
<proteinExistence type="predicted"/>
<evidence type="ECO:0000256" key="1">
    <source>
        <dbReference type="SAM" id="SignalP"/>
    </source>
</evidence>
<keyword evidence="3" id="KW-1185">Reference proteome</keyword>
<reference evidence="2" key="1">
    <citation type="journal article" date="2020" name="Fungal Divers.">
        <title>Resolving the Mortierellaceae phylogeny through synthesis of multi-gene phylogenetics and phylogenomics.</title>
        <authorList>
            <person name="Vandepol N."/>
            <person name="Liber J."/>
            <person name="Desiro A."/>
            <person name="Na H."/>
            <person name="Kennedy M."/>
            <person name="Barry K."/>
            <person name="Grigoriev I.V."/>
            <person name="Miller A.N."/>
            <person name="O'Donnell K."/>
            <person name="Stajich J.E."/>
            <person name="Bonito G."/>
        </authorList>
    </citation>
    <scope>NUCLEOTIDE SEQUENCE</scope>
    <source>
        <strain evidence="2">BC1065</strain>
    </source>
</reference>
<evidence type="ECO:0000313" key="3">
    <source>
        <dbReference type="Proteomes" id="UP000807716"/>
    </source>
</evidence>
<gene>
    <name evidence="2" type="ORF">DFQ27_007915</name>
</gene>
<dbReference type="Proteomes" id="UP000807716">
    <property type="component" value="Unassembled WGS sequence"/>
</dbReference>
<feature type="signal peptide" evidence="1">
    <location>
        <begin position="1"/>
        <end position="18"/>
    </location>
</feature>
<protein>
    <submittedName>
        <fullName evidence="2">Uncharacterized protein</fullName>
    </submittedName>
</protein>
<name>A0A9P6QKY2_9FUNG</name>
<feature type="chain" id="PRO_5040381075" evidence="1">
    <location>
        <begin position="19"/>
        <end position="126"/>
    </location>
</feature>
<dbReference type="AlphaFoldDB" id="A0A9P6QKY2"/>
<evidence type="ECO:0000313" key="2">
    <source>
        <dbReference type="EMBL" id="KAG0267933.1"/>
    </source>
</evidence>